<feature type="domain" description="Plasmid pRiA4b Orf3-like" evidence="1">
    <location>
        <begin position="3"/>
        <end position="175"/>
    </location>
</feature>
<evidence type="ECO:0000313" key="2">
    <source>
        <dbReference type="EMBL" id="MCR2806256.1"/>
    </source>
</evidence>
<name>A0A9X2SAG5_9BACL</name>
<gene>
    <name evidence="2" type="ORF">NQZ67_20445</name>
</gene>
<dbReference type="InterPro" id="IPR024047">
    <property type="entry name" value="MM3350-like_sf"/>
</dbReference>
<dbReference type="Pfam" id="PF07929">
    <property type="entry name" value="PRiA4_ORF3"/>
    <property type="match status" value="1"/>
</dbReference>
<dbReference type="Gene3D" id="3.10.290.30">
    <property type="entry name" value="MM3350-like"/>
    <property type="match status" value="1"/>
</dbReference>
<evidence type="ECO:0000259" key="1">
    <source>
        <dbReference type="Pfam" id="PF07929"/>
    </source>
</evidence>
<dbReference type="InterPro" id="IPR046153">
    <property type="entry name" value="DUF6155"/>
</dbReference>
<dbReference type="EMBL" id="JANIPJ010000016">
    <property type="protein sequence ID" value="MCR2806256.1"/>
    <property type="molecule type" value="Genomic_DNA"/>
</dbReference>
<organism evidence="2 3">
    <name type="scientific">Paenibacillus soyae</name>
    <dbReference type="NCBI Taxonomy" id="2969249"/>
    <lineage>
        <taxon>Bacteria</taxon>
        <taxon>Bacillati</taxon>
        <taxon>Bacillota</taxon>
        <taxon>Bacilli</taxon>
        <taxon>Bacillales</taxon>
        <taxon>Paenibacillaceae</taxon>
        <taxon>Paenibacillus</taxon>
    </lineage>
</organism>
<dbReference type="RefSeq" id="WP_257449541.1">
    <property type="nucleotide sequence ID" value="NZ_JANIPJ010000016.1"/>
</dbReference>
<dbReference type="AlphaFoldDB" id="A0A9X2SAG5"/>
<evidence type="ECO:0000313" key="3">
    <source>
        <dbReference type="Proteomes" id="UP001141950"/>
    </source>
</evidence>
<dbReference type="PANTHER" id="PTHR41878:SF1">
    <property type="entry name" value="TNPR PROTEIN"/>
    <property type="match status" value="1"/>
</dbReference>
<proteinExistence type="predicted"/>
<protein>
    <submittedName>
        <fullName evidence="2">Plasmid pRiA4b ORF-3 family protein</fullName>
    </submittedName>
</protein>
<dbReference type="SUPFAM" id="SSF159941">
    <property type="entry name" value="MM3350-like"/>
    <property type="match status" value="1"/>
</dbReference>
<dbReference type="Proteomes" id="UP001141950">
    <property type="component" value="Unassembled WGS sequence"/>
</dbReference>
<dbReference type="InterPro" id="IPR012912">
    <property type="entry name" value="Plasmid_pRiA4b_Orf3-like"/>
</dbReference>
<comment type="caution">
    <text evidence="2">The sequence shown here is derived from an EMBL/GenBank/DDBJ whole genome shotgun (WGS) entry which is preliminary data.</text>
</comment>
<sequence length="388" mass="44438">MMIYVCRIELDEITPKIWREFRFHPELTFHQLHHLIQEVMGWGDYHLYEFQVNKKSIGVPDPEMQPFERGTSKELDARKEIVQKHVSMEGANFSYLYDFGDGWEHTITLKSIDMEQSDPVPVCLDGARACPPEDVGGVWGYQHLLEVLGTPDHPEREEMLEWAGEEFDPEHFSVQDTNVLLRQMKDKLIPKPAKGGAGSKKITGDTAGKPAKLTKTALNKHLKQLSNEQLIGLVKDCFGVSKDMEKFLSVRILGEEAAESLFEEYRKKVENEFFPDRGQPKLRLQEAKKAIAEFEKLTGSMKHVFELKLIYVESGVDFTVTYGDIDERFYRSMVSVYADVIGMANEDPMGELLEEYGDRLQKIVTDTEGIGWGFQDALVELHAELDRD</sequence>
<reference evidence="2" key="1">
    <citation type="submission" date="2022-08" db="EMBL/GenBank/DDBJ databases">
        <title>The genomic sequence of strain Paenibacillus sp. SCIV0701.</title>
        <authorList>
            <person name="Zhao H."/>
        </authorList>
    </citation>
    <scope>NUCLEOTIDE SEQUENCE</scope>
    <source>
        <strain evidence="2">SCIV0701</strain>
    </source>
</reference>
<keyword evidence="3" id="KW-1185">Reference proteome</keyword>
<accession>A0A9X2SAG5</accession>
<dbReference type="PANTHER" id="PTHR41878">
    <property type="entry name" value="LEXA REPRESSOR-RELATED"/>
    <property type="match status" value="1"/>
</dbReference>
<dbReference type="Pfam" id="PF19652">
    <property type="entry name" value="DUF6155"/>
    <property type="match status" value="1"/>
</dbReference>